<dbReference type="EMBL" id="FOGC01000004">
    <property type="protein sequence ID" value="SEQ55462.1"/>
    <property type="molecule type" value="Genomic_DNA"/>
</dbReference>
<protein>
    <submittedName>
        <fullName evidence="1">Uncharacterized protein</fullName>
    </submittedName>
</protein>
<dbReference type="AlphaFoldDB" id="A0A1H9GZB7"/>
<dbReference type="RefSeq" id="WP_230527352.1">
    <property type="nucleotide sequence ID" value="NZ_FOGC01000004.1"/>
</dbReference>
<proteinExistence type="predicted"/>
<reference evidence="2" key="1">
    <citation type="submission" date="2016-10" db="EMBL/GenBank/DDBJ databases">
        <authorList>
            <person name="Varghese N."/>
            <person name="Submissions S."/>
        </authorList>
    </citation>
    <scope>NUCLEOTIDE SEQUENCE [LARGE SCALE GENOMIC DNA]</scope>
    <source>
        <strain evidence="2">8N4</strain>
    </source>
</reference>
<accession>A0A1H9GZB7</accession>
<evidence type="ECO:0000313" key="2">
    <source>
        <dbReference type="Proteomes" id="UP000242515"/>
    </source>
</evidence>
<evidence type="ECO:0000313" key="1">
    <source>
        <dbReference type="EMBL" id="SEQ55462.1"/>
    </source>
</evidence>
<dbReference type="Proteomes" id="UP000242515">
    <property type="component" value="Unassembled WGS sequence"/>
</dbReference>
<sequence length="208" mass="23382">MRFLLLSFVFYCSQCLAYEYEYDLCRNGMFPTYDGNYNVGIINKNTKSYDDECIDGNEKCVSKGRLLKGDEVLLSHAMKGFLCYWKDDNNVDFVKSEDVTIKKNVDRKINGKNIVGVWEYGDSTVNIALKKGGKYHISGQSYWYGGHGNLHYGELDSDAKVVNGAMSWNGPDLCTGKIKLIGHQIIINDNKQCGGASVSFDGVYQKLD</sequence>
<keyword evidence="2" id="KW-1185">Reference proteome</keyword>
<name>A0A1H9GZB7_9GAMM</name>
<gene>
    <name evidence="1" type="ORF">SAMN05216522_10410</name>
</gene>
<organism evidence="1 2">
    <name type="scientific">Rosenbergiella nectarea</name>
    <dbReference type="NCBI Taxonomy" id="988801"/>
    <lineage>
        <taxon>Bacteria</taxon>
        <taxon>Pseudomonadati</taxon>
        <taxon>Pseudomonadota</taxon>
        <taxon>Gammaproteobacteria</taxon>
        <taxon>Enterobacterales</taxon>
        <taxon>Erwiniaceae</taxon>
        <taxon>Rosenbergiella</taxon>
    </lineage>
</organism>